<proteinExistence type="predicted"/>
<evidence type="ECO:0000313" key="2">
    <source>
        <dbReference type="Proteomes" id="UP000694843"/>
    </source>
</evidence>
<reference evidence="3" key="1">
    <citation type="submission" date="2025-08" db="UniProtKB">
        <authorList>
            <consortium name="RefSeq"/>
        </authorList>
    </citation>
    <scope>IDENTIFICATION</scope>
    <source>
        <tissue evidence="3">Whole organism</tissue>
    </source>
</reference>
<feature type="signal peptide" evidence="1">
    <location>
        <begin position="1"/>
        <end position="16"/>
    </location>
</feature>
<dbReference type="Proteomes" id="UP000694843">
    <property type="component" value="Unplaced"/>
</dbReference>
<sequence length="226" mass="23905">MFRLTLAACLLAVSLAAVANPKTPNQIIDAVIERANAKIKALGWDVMKNIQNGGTQFNLQVSDSQSGSSTAKKTFNITNADMTGLGSLHRSKSGQFLNSNTVLKGSLRLTNARAKADYKLVFPGSGSAAPASTSTGSVTEKADKLFVDFEFNLDANKVPQSIKSWTVRSGRDGLEASSGLPTDGSGNIDVAGIRNSLLQVMKNTLNTNIKVQVNSAIQDWKTQASG</sequence>
<gene>
    <name evidence="3" type="primary">LOC108665208</name>
</gene>
<keyword evidence="2" id="KW-1185">Reference proteome</keyword>
<organism evidence="2 3">
    <name type="scientific">Hyalella azteca</name>
    <name type="common">Amphipod</name>
    <dbReference type="NCBI Taxonomy" id="294128"/>
    <lineage>
        <taxon>Eukaryota</taxon>
        <taxon>Metazoa</taxon>
        <taxon>Ecdysozoa</taxon>
        <taxon>Arthropoda</taxon>
        <taxon>Crustacea</taxon>
        <taxon>Multicrustacea</taxon>
        <taxon>Malacostraca</taxon>
        <taxon>Eumalacostraca</taxon>
        <taxon>Peracarida</taxon>
        <taxon>Amphipoda</taxon>
        <taxon>Senticaudata</taxon>
        <taxon>Talitrida</taxon>
        <taxon>Talitroidea</taxon>
        <taxon>Hyalellidae</taxon>
        <taxon>Hyalella</taxon>
    </lineage>
</organism>
<protein>
    <submittedName>
        <fullName evidence="3">Uncharacterized protein LOC108665208</fullName>
    </submittedName>
</protein>
<feature type="chain" id="PRO_5034665580" evidence="1">
    <location>
        <begin position="17"/>
        <end position="226"/>
    </location>
</feature>
<dbReference type="RefSeq" id="XP_018007430.1">
    <property type="nucleotide sequence ID" value="XM_018151941.2"/>
</dbReference>
<dbReference type="GeneID" id="108665208"/>
<dbReference type="KEGG" id="hazt:108665208"/>
<evidence type="ECO:0000313" key="3">
    <source>
        <dbReference type="RefSeq" id="XP_018007430.1"/>
    </source>
</evidence>
<dbReference type="AlphaFoldDB" id="A0A8B7N1K1"/>
<dbReference type="OrthoDB" id="6338307at2759"/>
<name>A0A8B7N1K1_HYAAZ</name>
<keyword evidence="1" id="KW-0732">Signal</keyword>
<evidence type="ECO:0000256" key="1">
    <source>
        <dbReference type="SAM" id="SignalP"/>
    </source>
</evidence>
<accession>A0A8B7N1K1</accession>